<dbReference type="AlphaFoldDB" id="A0A328BQH7"/>
<feature type="transmembrane region" description="Helical" evidence="1">
    <location>
        <begin position="76"/>
        <end position="96"/>
    </location>
</feature>
<evidence type="ECO:0000313" key="4">
    <source>
        <dbReference type="Proteomes" id="UP000248553"/>
    </source>
</evidence>
<dbReference type="RefSeq" id="WP_111476266.1">
    <property type="nucleotide sequence ID" value="NZ_QHKM01000001.1"/>
</dbReference>
<keyword evidence="1" id="KW-0812">Transmembrane</keyword>
<comment type="caution">
    <text evidence="3">The sequence shown here is derived from an EMBL/GenBank/DDBJ whole genome shotgun (WGS) entry which is preliminary data.</text>
</comment>
<dbReference type="InterPro" id="IPR036890">
    <property type="entry name" value="HATPase_C_sf"/>
</dbReference>
<feature type="domain" description="Signal transduction histidine kinase internal region" evidence="2">
    <location>
        <begin position="179"/>
        <end position="256"/>
    </location>
</feature>
<gene>
    <name evidence="3" type="ORF">DLM85_01315</name>
</gene>
<keyword evidence="3" id="KW-0808">Transferase</keyword>
<proteinExistence type="predicted"/>
<evidence type="ECO:0000313" key="3">
    <source>
        <dbReference type="EMBL" id="RAK69530.1"/>
    </source>
</evidence>
<protein>
    <submittedName>
        <fullName evidence="3">Sensor histidine kinase</fullName>
    </submittedName>
</protein>
<dbReference type="PANTHER" id="PTHR34220">
    <property type="entry name" value="SENSOR HISTIDINE KINASE YPDA"/>
    <property type="match status" value="1"/>
</dbReference>
<dbReference type="Proteomes" id="UP000248553">
    <property type="component" value="Unassembled WGS sequence"/>
</dbReference>
<keyword evidence="1" id="KW-1133">Transmembrane helix</keyword>
<dbReference type="SUPFAM" id="SSF55874">
    <property type="entry name" value="ATPase domain of HSP90 chaperone/DNA topoisomerase II/histidine kinase"/>
    <property type="match status" value="1"/>
</dbReference>
<dbReference type="GO" id="GO:0000155">
    <property type="term" value="F:phosphorelay sensor kinase activity"/>
    <property type="evidence" value="ECO:0007669"/>
    <property type="project" value="InterPro"/>
</dbReference>
<dbReference type="EMBL" id="QHKM01000001">
    <property type="protein sequence ID" value="RAK69530.1"/>
    <property type="molecule type" value="Genomic_DNA"/>
</dbReference>
<reference evidence="4" key="1">
    <citation type="submission" date="2018-05" db="EMBL/GenBank/DDBJ databases">
        <authorList>
            <person name="Nie L."/>
        </authorList>
    </citation>
    <scope>NUCLEOTIDE SEQUENCE [LARGE SCALE GENOMIC DNA]</scope>
    <source>
        <strain evidence="4">NL</strain>
    </source>
</reference>
<feature type="transmembrane region" description="Helical" evidence="1">
    <location>
        <begin position="136"/>
        <end position="158"/>
    </location>
</feature>
<dbReference type="GO" id="GO:0016020">
    <property type="term" value="C:membrane"/>
    <property type="evidence" value="ECO:0007669"/>
    <property type="project" value="InterPro"/>
</dbReference>
<dbReference type="OrthoDB" id="9792992at2"/>
<name>A0A328BQH7_9BACT</name>
<dbReference type="InterPro" id="IPR010559">
    <property type="entry name" value="Sig_transdc_His_kin_internal"/>
</dbReference>
<dbReference type="PANTHER" id="PTHR34220:SF7">
    <property type="entry name" value="SENSOR HISTIDINE KINASE YPDA"/>
    <property type="match status" value="1"/>
</dbReference>
<organism evidence="3 4">
    <name type="scientific">Hymenobacter edaphi</name>
    <dbReference type="NCBI Taxonomy" id="2211146"/>
    <lineage>
        <taxon>Bacteria</taxon>
        <taxon>Pseudomonadati</taxon>
        <taxon>Bacteroidota</taxon>
        <taxon>Cytophagia</taxon>
        <taxon>Cytophagales</taxon>
        <taxon>Hymenobacteraceae</taxon>
        <taxon>Hymenobacter</taxon>
    </lineage>
</organism>
<keyword evidence="3" id="KW-0418">Kinase</keyword>
<evidence type="ECO:0000259" key="2">
    <source>
        <dbReference type="Pfam" id="PF06580"/>
    </source>
</evidence>
<keyword evidence="4" id="KW-1185">Reference proteome</keyword>
<evidence type="ECO:0000256" key="1">
    <source>
        <dbReference type="SAM" id="Phobius"/>
    </source>
</evidence>
<accession>A0A328BQH7</accession>
<dbReference type="Pfam" id="PF06580">
    <property type="entry name" value="His_kinase"/>
    <property type="match status" value="1"/>
</dbReference>
<sequence>MPLNAAFVRHASALLLHALIWGLIGLLLASPPPGQPSPLPTAFWLKQGAVLLALMVVFYANARWAVPRLLYRRRGWLYLPLLAAAVACVLGLHQRLEVALNVPELLAQARENALNVSAWCGPRPHVQLGPQDAPDLLNPGILLITLLTLAISTGTTVVQRAQHEAQVRRELEQEKLATELSLLKAQINPHFFFNTLNNIYALTLIDGEQARAALHRLSRMMRYVLYETPAGTTLLSHELTFARDYIELMHLRLTDKVQVTFEAPEHVQEVPIAPMLLLPFVENAFKHGVSATAPSRIYIGVRQPDAQTVEMEVRNTLFPERPGSLDEPGGIGLVNTRRRLELLYPGRYTLTVNPRTAHHEYQVLLTLAV</sequence>
<dbReference type="InterPro" id="IPR050640">
    <property type="entry name" value="Bact_2-comp_sensor_kinase"/>
</dbReference>
<keyword evidence="1" id="KW-0472">Membrane</keyword>
<feature type="transmembrane region" description="Helical" evidence="1">
    <location>
        <begin position="45"/>
        <end position="64"/>
    </location>
</feature>
<dbReference type="Gene3D" id="3.30.565.10">
    <property type="entry name" value="Histidine kinase-like ATPase, C-terminal domain"/>
    <property type="match status" value="1"/>
</dbReference>